<keyword evidence="3" id="KW-1185">Reference proteome</keyword>
<gene>
    <name evidence="2" type="ORF">ANANG_G00058370</name>
</gene>
<proteinExistence type="predicted"/>
<dbReference type="OrthoDB" id="6157510at2759"/>
<evidence type="ECO:0000256" key="1">
    <source>
        <dbReference type="SAM" id="Phobius"/>
    </source>
</evidence>
<sequence>MDLELAGLIALLFLSYVLPFTLGLTGALHLDECPQQPYIPIYLGVGGLLAVAAQLPYLKCCERRTDERPALRSLLKVYKALIFLVLFGWFITGSVWVYSIYPPNYDSSGTVYCAKTLYLVAFWFTNICYIFIAMGLAFGLYFYLKNGCDLNICSFFRSRSYTPLT</sequence>
<dbReference type="AlphaFoldDB" id="A0A9D3MRL3"/>
<keyword evidence="1" id="KW-0472">Membrane</keyword>
<dbReference type="PANTHER" id="PTHR33444">
    <property type="entry name" value="SI:DKEY-19B23.12-RELATED"/>
    <property type="match status" value="1"/>
</dbReference>
<dbReference type="PANTHER" id="PTHR33444:SF2">
    <property type="entry name" value="MARVEL DOMAIN-CONTAINING PROTEIN"/>
    <property type="match status" value="1"/>
</dbReference>
<name>A0A9D3MRL3_ANGAN</name>
<evidence type="ECO:0000313" key="2">
    <source>
        <dbReference type="EMBL" id="KAG5852055.1"/>
    </source>
</evidence>
<dbReference type="EMBL" id="JAFIRN010000003">
    <property type="protein sequence ID" value="KAG5852055.1"/>
    <property type="molecule type" value="Genomic_DNA"/>
</dbReference>
<comment type="caution">
    <text evidence="2">The sequence shown here is derived from an EMBL/GenBank/DDBJ whole genome shotgun (WGS) entry which is preliminary data.</text>
</comment>
<reference evidence="2" key="1">
    <citation type="submission" date="2021-01" db="EMBL/GenBank/DDBJ databases">
        <title>A chromosome-scale assembly of European eel, Anguilla anguilla.</title>
        <authorList>
            <person name="Henkel C."/>
            <person name="Jong-Raadsen S.A."/>
            <person name="Dufour S."/>
            <person name="Weltzien F.-A."/>
            <person name="Palstra A.P."/>
            <person name="Pelster B."/>
            <person name="Spaink H.P."/>
            <person name="Van Den Thillart G.E."/>
            <person name="Jansen H."/>
            <person name="Zahm M."/>
            <person name="Klopp C."/>
            <person name="Cedric C."/>
            <person name="Louis A."/>
            <person name="Berthelot C."/>
            <person name="Parey E."/>
            <person name="Roest Crollius H."/>
            <person name="Montfort J."/>
            <person name="Robinson-Rechavi M."/>
            <person name="Bucao C."/>
            <person name="Bouchez O."/>
            <person name="Gislard M."/>
            <person name="Lluch J."/>
            <person name="Milhes M."/>
            <person name="Lampietro C."/>
            <person name="Lopez Roques C."/>
            <person name="Donnadieu C."/>
            <person name="Braasch I."/>
            <person name="Desvignes T."/>
            <person name="Postlethwait J."/>
            <person name="Bobe J."/>
            <person name="Guiguen Y."/>
            <person name="Dirks R."/>
        </authorList>
    </citation>
    <scope>NUCLEOTIDE SEQUENCE</scope>
    <source>
        <strain evidence="2">Tag_6206</strain>
        <tissue evidence="2">Liver</tissue>
    </source>
</reference>
<evidence type="ECO:0000313" key="3">
    <source>
        <dbReference type="Proteomes" id="UP001044222"/>
    </source>
</evidence>
<feature type="transmembrane region" description="Helical" evidence="1">
    <location>
        <begin position="121"/>
        <end position="144"/>
    </location>
</feature>
<feature type="transmembrane region" description="Helical" evidence="1">
    <location>
        <begin position="78"/>
        <end position="101"/>
    </location>
</feature>
<keyword evidence="1" id="KW-0812">Transmembrane</keyword>
<feature type="transmembrane region" description="Helical" evidence="1">
    <location>
        <begin position="39"/>
        <end position="58"/>
    </location>
</feature>
<keyword evidence="1" id="KW-1133">Transmembrane helix</keyword>
<dbReference type="InterPro" id="IPR040350">
    <property type="entry name" value="TMEM272"/>
</dbReference>
<protein>
    <submittedName>
        <fullName evidence="2">Uncharacterized protein</fullName>
    </submittedName>
</protein>
<organism evidence="2 3">
    <name type="scientific">Anguilla anguilla</name>
    <name type="common">European freshwater eel</name>
    <name type="synonym">Muraena anguilla</name>
    <dbReference type="NCBI Taxonomy" id="7936"/>
    <lineage>
        <taxon>Eukaryota</taxon>
        <taxon>Metazoa</taxon>
        <taxon>Chordata</taxon>
        <taxon>Craniata</taxon>
        <taxon>Vertebrata</taxon>
        <taxon>Euteleostomi</taxon>
        <taxon>Actinopterygii</taxon>
        <taxon>Neopterygii</taxon>
        <taxon>Teleostei</taxon>
        <taxon>Anguilliformes</taxon>
        <taxon>Anguillidae</taxon>
        <taxon>Anguilla</taxon>
    </lineage>
</organism>
<dbReference type="Proteomes" id="UP001044222">
    <property type="component" value="Unassembled WGS sequence"/>
</dbReference>
<accession>A0A9D3MRL3</accession>